<reference evidence="3 4" key="1">
    <citation type="submission" date="2019-05" db="EMBL/GenBank/DDBJ databases">
        <authorList>
            <consortium name="Science for Life Laboratories"/>
        </authorList>
    </citation>
    <scope>NUCLEOTIDE SEQUENCE [LARGE SCALE GENOMIC DNA]</scope>
    <source>
        <strain evidence="3">Soil9</strain>
    </source>
</reference>
<keyword evidence="4" id="KW-1185">Reference proteome</keyword>
<organism evidence="3 4">
    <name type="scientific">Gemmata massiliana</name>
    <dbReference type="NCBI Taxonomy" id="1210884"/>
    <lineage>
        <taxon>Bacteria</taxon>
        <taxon>Pseudomonadati</taxon>
        <taxon>Planctomycetota</taxon>
        <taxon>Planctomycetia</taxon>
        <taxon>Gemmatales</taxon>
        <taxon>Gemmataceae</taxon>
        <taxon>Gemmata</taxon>
    </lineage>
</organism>
<keyword evidence="3" id="KW-0255">Endonuclease</keyword>
<dbReference type="InterPro" id="IPR001387">
    <property type="entry name" value="Cro/C1-type_HTH"/>
</dbReference>
<keyword evidence="3" id="KW-0540">Nuclease</keyword>
<dbReference type="EMBL" id="LR593886">
    <property type="protein sequence ID" value="VTS01323.1"/>
    <property type="molecule type" value="Genomic_DNA"/>
</dbReference>
<dbReference type="SUPFAM" id="SSF46689">
    <property type="entry name" value="Homeodomain-like"/>
    <property type="match status" value="1"/>
</dbReference>
<evidence type="ECO:0000259" key="2">
    <source>
        <dbReference type="PROSITE" id="PS50943"/>
    </source>
</evidence>
<evidence type="ECO:0000313" key="3">
    <source>
        <dbReference type="EMBL" id="VTS01323.1"/>
    </source>
</evidence>
<dbReference type="AlphaFoldDB" id="A0A6P2DKW9"/>
<feature type="domain" description="HTH cro/C1-type" evidence="2">
    <location>
        <begin position="2"/>
        <end position="30"/>
    </location>
</feature>
<dbReference type="Proteomes" id="UP000464178">
    <property type="component" value="Chromosome"/>
</dbReference>
<accession>A0A6P2DKW9</accession>
<dbReference type="KEGG" id="gms:SOIL9_78880"/>
<dbReference type="InterPro" id="IPR009057">
    <property type="entry name" value="Homeodomain-like_sf"/>
</dbReference>
<feature type="region of interest" description="Disordered" evidence="1">
    <location>
        <begin position="33"/>
        <end position="52"/>
    </location>
</feature>
<dbReference type="RefSeq" id="WP_162672418.1">
    <property type="nucleotide sequence ID" value="NZ_LR593886.1"/>
</dbReference>
<protein>
    <recommendedName>
        <fullName evidence="2">HTH cro/C1-type domain-containing protein</fullName>
    </recommendedName>
</protein>
<dbReference type="GO" id="GO:0004519">
    <property type="term" value="F:endonuclease activity"/>
    <property type="evidence" value="ECO:0007669"/>
    <property type="project" value="UniProtKB-KW"/>
</dbReference>
<proteinExistence type="predicted"/>
<dbReference type="CDD" id="cd00093">
    <property type="entry name" value="HTH_XRE"/>
    <property type="match status" value="1"/>
</dbReference>
<dbReference type="Pfam" id="PF13384">
    <property type="entry name" value="HTH_23"/>
    <property type="match status" value="1"/>
</dbReference>
<evidence type="ECO:0000313" key="4">
    <source>
        <dbReference type="Proteomes" id="UP000464178"/>
    </source>
</evidence>
<sequence>MLAVQRVAEGWSQKDVAAFLGVHRVTVAKWVARHRGHGDRGRKAKPTPGRPRFLTDAQERQVLGWLDQPPTQYGFDTKITCRLLRT</sequence>
<feature type="compositionally biased region" description="Basic residues" evidence="1">
    <location>
        <begin position="33"/>
        <end position="45"/>
    </location>
</feature>
<evidence type="ECO:0000256" key="1">
    <source>
        <dbReference type="SAM" id="MobiDB-lite"/>
    </source>
</evidence>
<name>A0A6P2DKW9_9BACT</name>
<gene>
    <name evidence="3" type="ORF">SOIL9_78880</name>
</gene>
<keyword evidence="3" id="KW-0378">Hydrolase</keyword>
<dbReference type="PROSITE" id="PS50943">
    <property type="entry name" value="HTH_CROC1"/>
    <property type="match status" value="1"/>
</dbReference>